<reference evidence="3" key="1">
    <citation type="submission" date="2007-08" db="EMBL/GenBank/DDBJ databases">
        <title>Annotation of Burkholderia pseudomallei 1710a.</title>
        <authorList>
            <person name="Harkins D.M."/>
            <person name="DeShazer D."/>
            <person name="Woods D.E."/>
            <person name="Brinkac L.M."/>
            <person name="Brown K.A."/>
            <person name="Hung G.C."/>
            <person name="Tuanyok A."/>
            <person name="Zhang B."/>
            <person name="Nierman W.C."/>
        </authorList>
    </citation>
    <scope>NUCLEOTIDE SEQUENCE [LARGE SCALE GENOMIC DNA]</scope>
    <source>
        <strain evidence="3">1710a</strain>
    </source>
</reference>
<gene>
    <name evidence="2" type="ORF">BURPS1710A_1777</name>
</gene>
<dbReference type="AlphaFoldDB" id="A0A0E1WC69"/>
<evidence type="ECO:0000313" key="2">
    <source>
        <dbReference type="EMBL" id="EET09994.1"/>
    </source>
</evidence>
<dbReference type="EMBL" id="CM000832">
    <property type="protein sequence ID" value="EET09994.1"/>
    <property type="molecule type" value="Genomic_DNA"/>
</dbReference>
<reference evidence="2 3" key="2">
    <citation type="submission" date="2009-05" db="EMBL/GenBank/DDBJ databases">
        <authorList>
            <person name="Harkins D.M."/>
            <person name="DeShazer D."/>
            <person name="Woods D.E."/>
            <person name="Brinkac L.M."/>
            <person name="Brown K.A."/>
            <person name="Hung G.C."/>
            <person name="Tuanyok A."/>
            <person name="Zhang B."/>
            <person name="Nierman W.C."/>
        </authorList>
    </citation>
    <scope>NUCLEOTIDE SEQUENCE [LARGE SCALE GENOMIC DNA]</scope>
    <source>
        <strain evidence="2 3">1710a</strain>
    </source>
</reference>
<feature type="compositionally biased region" description="Basic residues" evidence="1">
    <location>
        <begin position="235"/>
        <end position="248"/>
    </location>
</feature>
<dbReference type="Proteomes" id="UP000001812">
    <property type="component" value="Chromosome I"/>
</dbReference>
<organism evidence="2 3">
    <name type="scientific">Burkholderia pseudomallei 1710a</name>
    <dbReference type="NCBI Taxonomy" id="320371"/>
    <lineage>
        <taxon>Bacteria</taxon>
        <taxon>Pseudomonadati</taxon>
        <taxon>Pseudomonadota</taxon>
        <taxon>Betaproteobacteria</taxon>
        <taxon>Burkholderiales</taxon>
        <taxon>Burkholderiaceae</taxon>
        <taxon>Burkholderia</taxon>
        <taxon>pseudomallei group</taxon>
    </lineage>
</organism>
<evidence type="ECO:0000256" key="1">
    <source>
        <dbReference type="SAM" id="MobiDB-lite"/>
    </source>
</evidence>
<feature type="compositionally biased region" description="Basic residues" evidence="1">
    <location>
        <begin position="191"/>
        <end position="203"/>
    </location>
</feature>
<sequence>MRRTAYRTTSFRERARGVRAIDGASPAPALGLQAEVSSRDASRSSAERPVGARFGFGFGFGFDFDFDFDFDSDSDLRSGSNVSRRRCPASALAAPRRCDAAQQRRPIALSRQVISTHALAHARHACAHSRQCACACLSHSRAQASQMSAHSLQTSPARALRLAIAPDANRHINAQSTSSRTQAARPDASGSRRHATAHWSHARAHASHARMHASYRSFIVCSLLSDIGTDDARNPRARRHASAIRLRRHGSDTVSTPFQHGPDTEGASRPEPFPPARGPHATRVAHARDAPPEK</sequence>
<accession>A0A0E1WC69</accession>
<evidence type="ECO:0000313" key="3">
    <source>
        <dbReference type="Proteomes" id="UP000001812"/>
    </source>
</evidence>
<feature type="region of interest" description="Disordered" evidence="1">
    <location>
        <begin position="170"/>
        <end position="203"/>
    </location>
</feature>
<name>A0A0E1WC69_BURPE</name>
<protein>
    <submittedName>
        <fullName evidence="2">Uncharacterized protein</fullName>
    </submittedName>
</protein>
<feature type="compositionally biased region" description="Polar residues" evidence="1">
    <location>
        <begin position="172"/>
        <end position="182"/>
    </location>
</feature>
<proteinExistence type="predicted"/>
<dbReference type="HOGENOM" id="CLU_086281_0_0_4"/>
<feature type="region of interest" description="Disordered" evidence="1">
    <location>
        <begin position="229"/>
        <end position="294"/>
    </location>
</feature>